<comment type="caution">
    <text evidence="4">The sequence shown here is derived from an EMBL/GenBank/DDBJ whole genome shotgun (WGS) entry which is preliminary data.</text>
</comment>
<dbReference type="PANTHER" id="PTHR10039:SF16">
    <property type="entry name" value="GPI INOSITOL-DEACYLASE"/>
    <property type="match status" value="1"/>
</dbReference>
<evidence type="ECO:0000256" key="2">
    <source>
        <dbReference type="SAM" id="MobiDB-lite"/>
    </source>
</evidence>
<dbReference type="SUPFAM" id="SSF52540">
    <property type="entry name" value="P-loop containing nucleoside triphosphate hydrolases"/>
    <property type="match status" value="1"/>
</dbReference>
<feature type="non-terminal residue" evidence="4">
    <location>
        <position position="528"/>
    </location>
</feature>
<dbReference type="AlphaFoldDB" id="A0A4S4LJF5"/>
<dbReference type="InterPro" id="IPR056884">
    <property type="entry name" value="NPHP3-like_N"/>
</dbReference>
<dbReference type="OrthoDB" id="7464126at2759"/>
<dbReference type="PANTHER" id="PTHR10039">
    <property type="entry name" value="AMELOGENIN"/>
    <property type="match status" value="1"/>
</dbReference>
<dbReference type="InterPro" id="IPR007111">
    <property type="entry name" value="NACHT_NTPase"/>
</dbReference>
<dbReference type="Gene3D" id="2.60.40.150">
    <property type="entry name" value="C2 domain"/>
    <property type="match status" value="1"/>
</dbReference>
<dbReference type="InterPro" id="IPR027417">
    <property type="entry name" value="P-loop_NTPase"/>
</dbReference>
<dbReference type="Pfam" id="PF24883">
    <property type="entry name" value="NPHP3_N"/>
    <property type="match status" value="1"/>
</dbReference>
<dbReference type="Proteomes" id="UP000310158">
    <property type="component" value="Unassembled WGS sequence"/>
</dbReference>
<gene>
    <name evidence="4" type="ORF">EW146_g7869</name>
</gene>
<sequence length="528" mass="58694">MNSQATEHVSSGGDHRPPAADSVTGLIAHLSGIEVMGALEKKRPSIRPDHYVVVCIDAEKRWKSKKKRFGGGSPRWDEESRLPFRPSSVIKVEIFRESLLASLFPRKRYLVGRYSGKVSELLENGSDMVLDLTDDTGAKIQTQIKMQFSLVSDSVKDTMGRIKHATSRLDDSNVLTTISGTIDAGASAAQTGYEAGQALGSCVKPLGQALEVMARLLQTFSDAHPILKVSSTVLLSAMKAQGLQDDAVRILAESLYEMLGAAKECPDLTAISGTENVIEEIGRASLEVASVIDEYTKLSFSGRTLRSALSSNIANQVQQCQRRCDDLTKKFDRRVAVTTHKDVAVTRDGVGELRVDALRDKIYQWLSAPDPSVNYIEAREKFTLETGKWFIDGRRFADWKEKAGSFLWIYGMPGSGKTILSSSAIEHIEPHCDQDASRAFAYFFFDSRDSQEERQLHDKLIRSLIKQLSAKPHNLSDALVKLYDNGQHQPLAKNLEETLQLIIQEFEDVYIVIDALDECHQRSRSKLL</sequence>
<organism evidence="4 5">
    <name type="scientific">Bondarzewia mesenterica</name>
    <dbReference type="NCBI Taxonomy" id="1095465"/>
    <lineage>
        <taxon>Eukaryota</taxon>
        <taxon>Fungi</taxon>
        <taxon>Dikarya</taxon>
        <taxon>Basidiomycota</taxon>
        <taxon>Agaricomycotina</taxon>
        <taxon>Agaricomycetes</taxon>
        <taxon>Russulales</taxon>
        <taxon>Bondarzewiaceae</taxon>
        <taxon>Bondarzewia</taxon>
    </lineage>
</organism>
<evidence type="ECO:0000313" key="4">
    <source>
        <dbReference type="EMBL" id="THH11967.1"/>
    </source>
</evidence>
<name>A0A4S4LJF5_9AGAM</name>
<evidence type="ECO:0000259" key="3">
    <source>
        <dbReference type="PROSITE" id="PS50837"/>
    </source>
</evidence>
<dbReference type="Gene3D" id="3.40.50.300">
    <property type="entry name" value="P-loop containing nucleotide triphosphate hydrolases"/>
    <property type="match status" value="1"/>
</dbReference>
<dbReference type="EMBL" id="SGPL01000489">
    <property type="protein sequence ID" value="THH11967.1"/>
    <property type="molecule type" value="Genomic_DNA"/>
</dbReference>
<dbReference type="SUPFAM" id="SSF49562">
    <property type="entry name" value="C2 domain (Calcium/lipid-binding domain, CaLB)"/>
    <property type="match status" value="1"/>
</dbReference>
<feature type="region of interest" description="Disordered" evidence="2">
    <location>
        <begin position="1"/>
        <end position="21"/>
    </location>
</feature>
<reference evidence="4 5" key="1">
    <citation type="submission" date="2019-02" db="EMBL/GenBank/DDBJ databases">
        <title>Genome sequencing of the rare red list fungi Bondarzewia mesenterica.</title>
        <authorList>
            <person name="Buettner E."/>
            <person name="Kellner H."/>
        </authorList>
    </citation>
    <scope>NUCLEOTIDE SEQUENCE [LARGE SCALE GENOMIC DNA]</scope>
    <source>
        <strain evidence="4 5">DSM 108281</strain>
    </source>
</reference>
<accession>A0A4S4LJF5</accession>
<evidence type="ECO:0000313" key="5">
    <source>
        <dbReference type="Proteomes" id="UP000310158"/>
    </source>
</evidence>
<proteinExistence type="predicted"/>
<keyword evidence="1" id="KW-0677">Repeat</keyword>
<feature type="domain" description="NACHT" evidence="3">
    <location>
        <begin position="405"/>
        <end position="528"/>
    </location>
</feature>
<dbReference type="CDD" id="cd00030">
    <property type="entry name" value="C2"/>
    <property type="match status" value="1"/>
</dbReference>
<protein>
    <recommendedName>
        <fullName evidence="3">NACHT domain-containing protein</fullName>
    </recommendedName>
</protein>
<dbReference type="InterPro" id="IPR035892">
    <property type="entry name" value="C2_domain_sf"/>
</dbReference>
<keyword evidence="5" id="KW-1185">Reference proteome</keyword>
<dbReference type="PROSITE" id="PS50837">
    <property type="entry name" value="NACHT"/>
    <property type="match status" value="1"/>
</dbReference>
<evidence type="ECO:0000256" key="1">
    <source>
        <dbReference type="ARBA" id="ARBA00022737"/>
    </source>
</evidence>